<keyword evidence="1" id="KW-0175">Coiled coil</keyword>
<reference evidence="2 3" key="1">
    <citation type="submission" date="2018-11" db="EMBL/GenBank/DDBJ databases">
        <authorList>
            <consortium name="Pathogen Informatics"/>
        </authorList>
    </citation>
    <scope>NUCLEOTIDE SEQUENCE [LARGE SCALE GENOMIC DNA]</scope>
</reference>
<organism evidence="2 3">
    <name type="scientific">Anisakis simplex</name>
    <name type="common">Herring worm</name>
    <dbReference type="NCBI Taxonomy" id="6269"/>
    <lineage>
        <taxon>Eukaryota</taxon>
        <taxon>Metazoa</taxon>
        <taxon>Ecdysozoa</taxon>
        <taxon>Nematoda</taxon>
        <taxon>Chromadorea</taxon>
        <taxon>Rhabditida</taxon>
        <taxon>Spirurina</taxon>
        <taxon>Ascaridomorpha</taxon>
        <taxon>Ascaridoidea</taxon>
        <taxon>Anisakidae</taxon>
        <taxon>Anisakis</taxon>
        <taxon>Anisakis simplex complex</taxon>
    </lineage>
</organism>
<feature type="coiled-coil region" evidence="1">
    <location>
        <begin position="1"/>
        <end position="89"/>
    </location>
</feature>
<protein>
    <submittedName>
        <fullName evidence="2">Uncharacterized protein</fullName>
    </submittedName>
</protein>
<dbReference type="AlphaFoldDB" id="A0A3P6S5J2"/>
<proteinExistence type="predicted"/>
<evidence type="ECO:0000256" key="1">
    <source>
        <dbReference type="SAM" id="Coils"/>
    </source>
</evidence>
<sequence>MAEKQRIIERQSAEINELKRQYQTEIDRLKAELVNLENKYQNELEDERDQHQREIEALRAEQDDLRSKIQVLEKRLEECLAREKLLQKENLSVLNLIRFRHAIDSGKNLFSRNVSAVLHASTVLNSRNVLT</sequence>
<dbReference type="Proteomes" id="UP000267096">
    <property type="component" value="Unassembled WGS sequence"/>
</dbReference>
<dbReference type="OrthoDB" id="5874462at2759"/>
<dbReference type="EMBL" id="UYRR01037628">
    <property type="protein sequence ID" value="VDK70992.1"/>
    <property type="molecule type" value="Genomic_DNA"/>
</dbReference>
<evidence type="ECO:0000313" key="3">
    <source>
        <dbReference type="Proteomes" id="UP000267096"/>
    </source>
</evidence>
<name>A0A3P6S5J2_ANISI</name>
<gene>
    <name evidence="2" type="ORF">ASIM_LOCUS19632</name>
</gene>
<evidence type="ECO:0000313" key="2">
    <source>
        <dbReference type="EMBL" id="VDK70992.1"/>
    </source>
</evidence>
<keyword evidence="3" id="KW-1185">Reference proteome</keyword>
<accession>A0A3P6S5J2</accession>